<dbReference type="EMBL" id="AP023099">
    <property type="protein sequence ID" value="BCE93561.1"/>
    <property type="molecule type" value="Genomic_DNA"/>
</dbReference>
<evidence type="ECO:0000313" key="3">
    <source>
        <dbReference type="EMBL" id="BCE93561.1"/>
    </source>
</evidence>
<reference evidence="1" key="1">
    <citation type="submission" date="2020-05" db="EMBL/GenBank/DDBJ databases">
        <title>Complete genome sequence of Bradyrhizobium diazoefficiens XF1 isolated from soybean nodule.</title>
        <authorList>
            <person name="Noda R."/>
            <person name="Kakizaki K."/>
            <person name="Minamisawa K."/>
        </authorList>
    </citation>
    <scope>NUCLEOTIDE SEQUENCE</scope>
    <source>
        <strain evidence="1">XF1</strain>
    </source>
</reference>
<reference evidence="2" key="3">
    <citation type="submission" date="2020-05" db="EMBL/GenBank/DDBJ databases">
        <title>Complete genome sequence of Bradyrhizobium diazoefficiens XF4 isolated from soybean nodule.</title>
        <authorList>
            <person name="Noda R."/>
            <person name="Kakizaki K."/>
            <person name="Minamisawa K."/>
        </authorList>
    </citation>
    <scope>NUCLEOTIDE SEQUENCE</scope>
    <source>
        <strain evidence="2">XF4</strain>
    </source>
</reference>
<evidence type="ECO:0000313" key="1">
    <source>
        <dbReference type="EMBL" id="BCE23793.1"/>
    </source>
</evidence>
<dbReference type="EMBL" id="AP023091">
    <property type="protein sequence ID" value="BCE23793.1"/>
    <property type="molecule type" value="Genomic_DNA"/>
</dbReference>
<dbReference type="EMBL" id="AP023094">
    <property type="protein sequence ID" value="BCE50053.1"/>
    <property type="molecule type" value="Genomic_DNA"/>
</dbReference>
<organism evidence="2">
    <name type="scientific">Bradyrhizobium diazoefficiens</name>
    <dbReference type="NCBI Taxonomy" id="1355477"/>
    <lineage>
        <taxon>Bacteria</taxon>
        <taxon>Pseudomonadati</taxon>
        <taxon>Pseudomonadota</taxon>
        <taxon>Alphaproteobacteria</taxon>
        <taxon>Hyphomicrobiales</taxon>
        <taxon>Nitrobacteraceae</taxon>
        <taxon>Bradyrhizobium</taxon>
    </lineage>
</organism>
<gene>
    <name evidence="3" type="ORF">XF10B_63590</name>
    <name evidence="1" type="ORF">XF1B_64740</name>
    <name evidence="2" type="ORF">XF4B_64020</name>
</gene>
<sequence>MEDERARMSFADPPYNVPIDGHASGLGRTRHPNFAMASGEMSDAEFESFLAEVCARVCEHAVDGSLHFICMD</sequence>
<proteinExistence type="predicted"/>
<accession>A0A809ZFI6</accession>
<protein>
    <submittedName>
        <fullName evidence="2">Uncharacterized protein</fullName>
    </submittedName>
</protein>
<reference evidence="3" key="2">
    <citation type="submission" date="2020-05" db="EMBL/GenBank/DDBJ databases">
        <title>Complete genome sequence of Bradyrhizobium diazoefficiens XF10 isolated from soybean nodule.</title>
        <authorList>
            <person name="Noda R."/>
            <person name="Kakizaki K."/>
            <person name="Minamisawa K."/>
        </authorList>
    </citation>
    <scope>NUCLEOTIDE SEQUENCE</scope>
    <source>
        <strain evidence="3">XF10</strain>
    </source>
</reference>
<evidence type="ECO:0000313" key="2">
    <source>
        <dbReference type="EMBL" id="BCE50053.1"/>
    </source>
</evidence>
<name>A0A809ZFI6_9BRAD</name>
<dbReference type="AlphaFoldDB" id="A0A809ZFI6"/>